<reference evidence="1" key="1">
    <citation type="submission" date="2018-02" db="EMBL/GenBank/DDBJ databases">
        <title>Rhizophora mucronata_Transcriptome.</title>
        <authorList>
            <person name="Meera S.P."/>
            <person name="Sreeshan A."/>
            <person name="Augustine A."/>
        </authorList>
    </citation>
    <scope>NUCLEOTIDE SEQUENCE</scope>
    <source>
        <tissue evidence="1">Leaf</tissue>
    </source>
</reference>
<protein>
    <submittedName>
        <fullName evidence="1">Uncharacterized protein</fullName>
    </submittedName>
</protein>
<evidence type="ECO:0000313" key="1">
    <source>
        <dbReference type="EMBL" id="MBX68253.1"/>
    </source>
</evidence>
<accession>A0A2P2QMN1</accession>
<organism evidence="1">
    <name type="scientific">Rhizophora mucronata</name>
    <name type="common">Asiatic mangrove</name>
    <dbReference type="NCBI Taxonomy" id="61149"/>
    <lineage>
        <taxon>Eukaryota</taxon>
        <taxon>Viridiplantae</taxon>
        <taxon>Streptophyta</taxon>
        <taxon>Embryophyta</taxon>
        <taxon>Tracheophyta</taxon>
        <taxon>Spermatophyta</taxon>
        <taxon>Magnoliopsida</taxon>
        <taxon>eudicotyledons</taxon>
        <taxon>Gunneridae</taxon>
        <taxon>Pentapetalae</taxon>
        <taxon>rosids</taxon>
        <taxon>fabids</taxon>
        <taxon>Malpighiales</taxon>
        <taxon>Rhizophoraceae</taxon>
        <taxon>Rhizophora</taxon>
    </lineage>
</organism>
<name>A0A2P2QMN1_RHIMU</name>
<dbReference type="EMBL" id="GGEC01087769">
    <property type="protein sequence ID" value="MBX68253.1"/>
    <property type="molecule type" value="Transcribed_RNA"/>
</dbReference>
<sequence>MVLLSICCALCHPSSRSAPLVFLKGYLILPLAPPIPFF</sequence>
<proteinExistence type="predicted"/>
<dbReference type="AlphaFoldDB" id="A0A2P2QMN1"/>